<dbReference type="EMBL" id="JAAKZH010000003">
    <property type="protein sequence ID" value="NGO64232.1"/>
    <property type="molecule type" value="Genomic_DNA"/>
</dbReference>
<organism evidence="1 2">
    <name type="scientific">Rhizobium daejeonense</name>
    <dbReference type="NCBI Taxonomy" id="240521"/>
    <lineage>
        <taxon>Bacteria</taxon>
        <taxon>Pseudomonadati</taxon>
        <taxon>Pseudomonadota</taxon>
        <taxon>Alphaproteobacteria</taxon>
        <taxon>Hyphomicrobiales</taxon>
        <taxon>Rhizobiaceae</taxon>
        <taxon>Rhizobium/Agrobacterium group</taxon>
        <taxon>Rhizobium</taxon>
    </lineage>
</organism>
<dbReference type="RefSeq" id="WP_163905202.1">
    <property type="nucleotide sequence ID" value="NZ_CP048427.1"/>
</dbReference>
<name>A0A6M1RS92_9HYPH</name>
<proteinExistence type="predicted"/>
<protein>
    <submittedName>
        <fullName evidence="1">Uncharacterized protein</fullName>
    </submittedName>
</protein>
<comment type="caution">
    <text evidence="1">The sequence shown here is derived from an EMBL/GenBank/DDBJ whole genome shotgun (WGS) entry which is preliminary data.</text>
</comment>
<dbReference type="Proteomes" id="UP000477849">
    <property type="component" value="Unassembled WGS sequence"/>
</dbReference>
<gene>
    <name evidence="1" type="ORF">G6N76_11140</name>
</gene>
<evidence type="ECO:0000313" key="1">
    <source>
        <dbReference type="EMBL" id="NGO64232.1"/>
    </source>
</evidence>
<evidence type="ECO:0000313" key="2">
    <source>
        <dbReference type="Proteomes" id="UP000477849"/>
    </source>
</evidence>
<accession>A0A6M1RS92</accession>
<sequence length="83" mass="8727">MADRAPDIALAFSAHDVKLPLRRCAECSATLVDADGRDVLTIDVNAARPDSDVEAIVLLIMKIINSSDDPSVGFALASAESTN</sequence>
<reference evidence="1 2" key="1">
    <citation type="submission" date="2020-02" db="EMBL/GenBank/DDBJ databases">
        <title>Genome sequence of the type strain CCBAU10050 of Rhizobium daejeonense.</title>
        <authorList>
            <person name="Gao J."/>
            <person name="Sun J."/>
        </authorList>
    </citation>
    <scope>NUCLEOTIDE SEQUENCE [LARGE SCALE GENOMIC DNA]</scope>
    <source>
        <strain evidence="1 2">CCBAU10050</strain>
    </source>
</reference>
<dbReference type="AlphaFoldDB" id="A0A6M1RS92"/>
<keyword evidence="2" id="KW-1185">Reference proteome</keyword>